<protein>
    <submittedName>
        <fullName evidence="1">Uncharacterized protein</fullName>
    </submittedName>
</protein>
<gene>
    <name evidence="1" type="ORF">Vadar_001551</name>
</gene>
<proteinExistence type="predicted"/>
<name>A0ACB7YB20_9ERIC</name>
<evidence type="ECO:0000313" key="1">
    <source>
        <dbReference type="EMBL" id="KAH7850690.1"/>
    </source>
</evidence>
<evidence type="ECO:0000313" key="2">
    <source>
        <dbReference type="Proteomes" id="UP000828048"/>
    </source>
</evidence>
<keyword evidence="2" id="KW-1185">Reference proteome</keyword>
<dbReference type="EMBL" id="CM037158">
    <property type="protein sequence ID" value="KAH7850690.1"/>
    <property type="molecule type" value="Genomic_DNA"/>
</dbReference>
<sequence length="684" mass="75958">MGKSEKEQRLYLQRQQHIQGHHRSRTGSTIFCDRCSLGLRRIGREFNLKCLVILIFSLSAFLSALFWILPIYSTESGFDAKYTIKLTATVQASFRLQKSVSMLIPYIGKLEYDIYSEIGVPYTKVAILSMHRADESDWTNVVFGVLSDPIDVAINPVSLSVLRSSLIELFLQQSNLTLTNSTFGEPSSLEILKSPGGITVIPDQSASIWQISQTLFNFTLHNSISEINDNLSELKKQLKTGLQLTAYENVYVQLTNRNGSTRDPPVTVQAAVMSNFGSLLPQRLKQLAQTIKGSSPSENLGLNNTVFGKVKEVRLSSFLNCTILSTSPTPSPAPAPEDNDYSDRPISPSHSPTPGPHFHRSLPPCLSCDASSPSDDHNYPYSPSPESYPRRSFPPISSSPAPSMARNRSPRSSPLSGSILPPRPSAFPPHDPHSYPPHAGPSPLFSPDLSPLPVVSYGSTPRREKGNAKGLVYPPLVSPSMSPSPSSSAIKPKYKEIWVLEPNFRIGQVCAVGFPMAATATYPPPPPYYKLYKDYIQNPTSAPEPPPPIEGTYVLFGVNYTTDDVLPSLEEQGVRQLYPTGPNIDFKNELRSLNRDLQLHILELADVLIERPSQYARRVEDISLIFKNLHHLLNSLRPHQGRATLIHLLESQIQRRKQAVEDIKRRREEAQKLLKEALGTLDGH</sequence>
<reference evidence="1 2" key="1">
    <citation type="journal article" date="2021" name="Hortic Res">
        <title>High-quality reference genome and annotation aids understanding of berry development for evergreen blueberry (Vaccinium darrowii).</title>
        <authorList>
            <person name="Yu J."/>
            <person name="Hulse-Kemp A.M."/>
            <person name="Babiker E."/>
            <person name="Staton M."/>
        </authorList>
    </citation>
    <scope>NUCLEOTIDE SEQUENCE [LARGE SCALE GENOMIC DNA]</scope>
    <source>
        <strain evidence="2">cv. NJ 8807/NJ 8810</strain>
        <tissue evidence="1">Young leaf</tissue>
    </source>
</reference>
<organism evidence="1 2">
    <name type="scientific">Vaccinium darrowii</name>
    <dbReference type="NCBI Taxonomy" id="229202"/>
    <lineage>
        <taxon>Eukaryota</taxon>
        <taxon>Viridiplantae</taxon>
        <taxon>Streptophyta</taxon>
        <taxon>Embryophyta</taxon>
        <taxon>Tracheophyta</taxon>
        <taxon>Spermatophyta</taxon>
        <taxon>Magnoliopsida</taxon>
        <taxon>eudicotyledons</taxon>
        <taxon>Gunneridae</taxon>
        <taxon>Pentapetalae</taxon>
        <taxon>asterids</taxon>
        <taxon>Ericales</taxon>
        <taxon>Ericaceae</taxon>
        <taxon>Vaccinioideae</taxon>
        <taxon>Vaccinieae</taxon>
        <taxon>Vaccinium</taxon>
    </lineage>
</organism>
<dbReference type="Proteomes" id="UP000828048">
    <property type="component" value="Chromosome 8"/>
</dbReference>
<comment type="caution">
    <text evidence="1">The sequence shown here is derived from an EMBL/GenBank/DDBJ whole genome shotgun (WGS) entry which is preliminary data.</text>
</comment>
<accession>A0ACB7YB20</accession>